<organism evidence="2 3">
    <name type="scientific">Bacteroides pectinophilus CAG:437</name>
    <dbReference type="NCBI Taxonomy" id="1263051"/>
    <lineage>
        <taxon>Bacteria</taxon>
        <taxon>Bacillati</taxon>
        <taxon>Bacillota</taxon>
        <taxon>Clostridia</taxon>
        <taxon>Eubacteriales</taxon>
    </lineage>
</organism>
<comment type="caution">
    <text evidence="2">The sequence shown here is derived from an EMBL/GenBank/DDBJ whole genome shotgun (WGS) entry which is preliminary data.</text>
</comment>
<feature type="transmembrane region" description="Helical" evidence="1">
    <location>
        <begin position="351"/>
        <end position="369"/>
    </location>
</feature>
<dbReference type="EMBL" id="CBHH010000037">
    <property type="protein sequence ID" value="CDD56726.1"/>
    <property type="molecule type" value="Genomic_DNA"/>
</dbReference>
<name>R7B2I4_9FIRM</name>
<dbReference type="AlphaFoldDB" id="R7B2I4"/>
<feature type="transmembrane region" description="Helical" evidence="1">
    <location>
        <begin position="204"/>
        <end position="223"/>
    </location>
</feature>
<evidence type="ECO:0000256" key="1">
    <source>
        <dbReference type="SAM" id="Phobius"/>
    </source>
</evidence>
<proteinExistence type="predicted"/>
<feature type="transmembrane region" description="Helical" evidence="1">
    <location>
        <begin position="230"/>
        <end position="263"/>
    </location>
</feature>
<sequence>MNRVKDFLNMILKNIIFVLAAVVAGTVIMIAVQCLPAGTIKKHVSESADVFRSEGSYKALFKRYPWITVLDNYTDATMLTECVAADENRGVAYNAMNAAYYLPTDIYKKPSDALVIYADGQNEYYQQEYARYWHGYKLFLRPLLLVFNYSGIRIINGIIAGLVTLAALWAVARRFGVKYLIAYMAAIICMSPWVIPFSMQNSSIYYIMNIGVIWLCLDSRITMESFRMPVVLLVMGIMTAFFDFLTYPVASLGVPLTICAIMMKNEKLTDELYVLFKCCVSWVMGYGLMWAGKWAAGSVILHRNVIDNAINQINYRSGNMHENVIMGYMINEKIFFFEKIENPFKTACVDYVLAIMGAIIAVSFILMIIYRNEQLKRKKNLLIFGFIALLPIAWYCVVANHTIVHWFFVFRGLVVFFFAMFAYCMTCFGKRNDAEMMQKERKI</sequence>
<reference evidence="2" key="1">
    <citation type="submission" date="2012-11" db="EMBL/GenBank/DDBJ databases">
        <title>Dependencies among metagenomic species, viruses, plasmids and units of genetic variation.</title>
        <authorList>
            <person name="Nielsen H.B."/>
            <person name="Almeida M."/>
            <person name="Juncker A.S."/>
            <person name="Rasmussen S."/>
            <person name="Li J."/>
            <person name="Sunagawa S."/>
            <person name="Plichta D."/>
            <person name="Gautier L."/>
            <person name="Le Chatelier E."/>
            <person name="Peletier E."/>
            <person name="Bonde I."/>
            <person name="Nielsen T."/>
            <person name="Manichanh C."/>
            <person name="Arumugam M."/>
            <person name="Batto J."/>
            <person name="Santos M.B.Q.D."/>
            <person name="Blom N."/>
            <person name="Borruel N."/>
            <person name="Burgdorf K.S."/>
            <person name="Boumezbeur F."/>
            <person name="Casellas F."/>
            <person name="Dore J."/>
            <person name="Guarner F."/>
            <person name="Hansen T."/>
            <person name="Hildebrand F."/>
            <person name="Kaas R.S."/>
            <person name="Kennedy S."/>
            <person name="Kristiansen K."/>
            <person name="Kultima J.R."/>
            <person name="Leonard P."/>
            <person name="Levenez F."/>
            <person name="Lund O."/>
            <person name="Moumen B."/>
            <person name="Le Paslier D."/>
            <person name="Pons N."/>
            <person name="Pedersen O."/>
            <person name="Prifti E."/>
            <person name="Qin J."/>
            <person name="Raes J."/>
            <person name="Tap J."/>
            <person name="Tims S."/>
            <person name="Ussery D.W."/>
            <person name="Yamada T."/>
            <person name="MetaHit consortium"/>
            <person name="Renault P."/>
            <person name="Sicheritz-Ponten T."/>
            <person name="Bork P."/>
            <person name="Wang J."/>
            <person name="Brunak S."/>
            <person name="Ehrlich S.D."/>
        </authorList>
    </citation>
    <scope>NUCLEOTIDE SEQUENCE [LARGE SCALE GENOMIC DNA]</scope>
</reference>
<keyword evidence="1" id="KW-0472">Membrane</keyword>
<feature type="transmembrane region" description="Helical" evidence="1">
    <location>
        <begin position="179"/>
        <end position="198"/>
    </location>
</feature>
<evidence type="ECO:0000313" key="3">
    <source>
        <dbReference type="Proteomes" id="UP000018141"/>
    </source>
</evidence>
<feature type="transmembrane region" description="Helical" evidence="1">
    <location>
        <begin position="406"/>
        <end position="429"/>
    </location>
</feature>
<accession>R7B2I4</accession>
<feature type="transmembrane region" description="Helical" evidence="1">
    <location>
        <begin position="151"/>
        <end position="172"/>
    </location>
</feature>
<dbReference type="Proteomes" id="UP000018141">
    <property type="component" value="Unassembled WGS sequence"/>
</dbReference>
<evidence type="ECO:0000313" key="2">
    <source>
        <dbReference type="EMBL" id="CDD56726.1"/>
    </source>
</evidence>
<feature type="transmembrane region" description="Helical" evidence="1">
    <location>
        <begin position="381"/>
        <end position="400"/>
    </location>
</feature>
<keyword evidence="1" id="KW-1133">Transmembrane helix</keyword>
<keyword evidence="1" id="KW-0812">Transmembrane</keyword>
<evidence type="ECO:0008006" key="4">
    <source>
        <dbReference type="Google" id="ProtNLM"/>
    </source>
</evidence>
<gene>
    <name evidence="2" type="ORF">BN656_01174</name>
</gene>
<protein>
    <recommendedName>
        <fullName evidence="4">Glycosyltransferase RgtA/B/C/D-like domain-containing protein</fullName>
    </recommendedName>
</protein>
<feature type="transmembrane region" description="Helical" evidence="1">
    <location>
        <begin position="12"/>
        <end position="32"/>
    </location>
</feature>